<keyword evidence="1" id="KW-0472">Membrane</keyword>
<accession>A0A6M0SXZ4</accession>
<protein>
    <submittedName>
        <fullName evidence="2">Uncharacterized protein</fullName>
    </submittedName>
</protein>
<evidence type="ECO:0000256" key="1">
    <source>
        <dbReference type="SAM" id="Phobius"/>
    </source>
</evidence>
<dbReference type="Proteomes" id="UP000473089">
    <property type="component" value="Unassembled WGS sequence"/>
</dbReference>
<evidence type="ECO:0000313" key="3">
    <source>
        <dbReference type="Proteomes" id="UP000473089"/>
    </source>
</evidence>
<feature type="transmembrane region" description="Helical" evidence="1">
    <location>
        <begin position="16"/>
        <end position="36"/>
    </location>
</feature>
<comment type="caution">
    <text evidence="2">The sequence shown here is derived from an EMBL/GenBank/DDBJ whole genome shotgun (WGS) entry which is preliminary data.</text>
</comment>
<name>A0A6M0SXZ4_CLOBO</name>
<gene>
    <name evidence="2" type="ORF">EXM42_08175</name>
</gene>
<dbReference type="AlphaFoldDB" id="A0A6M0SXZ4"/>
<sequence length="71" mass="8722">MLEKANKNKVLYVNNYIWYLIFHLMGDVIFIIYTKYKNFKQVEKKEKYKNELNTVIKELKRLDSQLSNFIN</sequence>
<reference evidence="2 3" key="1">
    <citation type="submission" date="2019-02" db="EMBL/GenBank/DDBJ databases">
        <title>Genome sequencing of Clostridium botulinum clinical isolates.</title>
        <authorList>
            <person name="Brunt J."/>
            <person name="Van Vliet A.H.M."/>
            <person name="Stringer S.C."/>
            <person name="Grant K.A."/>
            <person name="Carter A.C."/>
            <person name="Peck M.W."/>
        </authorList>
    </citation>
    <scope>NUCLEOTIDE SEQUENCE [LARGE SCALE GENOMIC DNA]</scope>
    <source>
        <strain evidence="2 3">R1125/03</strain>
    </source>
</reference>
<keyword evidence="1" id="KW-0812">Transmembrane</keyword>
<evidence type="ECO:0000313" key="2">
    <source>
        <dbReference type="EMBL" id="NFA60368.1"/>
    </source>
</evidence>
<dbReference type="EMBL" id="SGJP01000014">
    <property type="protein sequence ID" value="NFA60368.1"/>
    <property type="molecule type" value="Genomic_DNA"/>
</dbReference>
<keyword evidence="1" id="KW-1133">Transmembrane helix</keyword>
<proteinExistence type="predicted"/>
<organism evidence="2 3">
    <name type="scientific">Clostridium botulinum</name>
    <dbReference type="NCBI Taxonomy" id="1491"/>
    <lineage>
        <taxon>Bacteria</taxon>
        <taxon>Bacillati</taxon>
        <taxon>Bacillota</taxon>
        <taxon>Clostridia</taxon>
        <taxon>Eubacteriales</taxon>
        <taxon>Clostridiaceae</taxon>
        <taxon>Clostridium</taxon>
    </lineage>
</organism>